<name>A0AAW2G0T1_9HYME</name>
<organism evidence="2 3">
    <name type="scientific">Cardiocondyla obscurior</name>
    <dbReference type="NCBI Taxonomy" id="286306"/>
    <lineage>
        <taxon>Eukaryota</taxon>
        <taxon>Metazoa</taxon>
        <taxon>Ecdysozoa</taxon>
        <taxon>Arthropoda</taxon>
        <taxon>Hexapoda</taxon>
        <taxon>Insecta</taxon>
        <taxon>Pterygota</taxon>
        <taxon>Neoptera</taxon>
        <taxon>Endopterygota</taxon>
        <taxon>Hymenoptera</taxon>
        <taxon>Apocrita</taxon>
        <taxon>Aculeata</taxon>
        <taxon>Formicoidea</taxon>
        <taxon>Formicidae</taxon>
        <taxon>Myrmicinae</taxon>
        <taxon>Cardiocondyla</taxon>
    </lineage>
</organism>
<keyword evidence="3" id="KW-1185">Reference proteome</keyword>
<evidence type="ECO:0000313" key="2">
    <source>
        <dbReference type="EMBL" id="KAL0121160.1"/>
    </source>
</evidence>
<sequence>MRELSLSFVCVEPIPPRVSGACALMLFKGRDELFRAALAYAANSEPRHYGDNKNSRPRARDCVENSRTQRTITRVASKIKGTRRDARVAPGKRVGGSTLSIRPRR</sequence>
<evidence type="ECO:0000313" key="3">
    <source>
        <dbReference type="Proteomes" id="UP001430953"/>
    </source>
</evidence>
<dbReference type="Proteomes" id="UP001430953">
    <property type="component" value="Unassembled WGS sequence"/>
</dbReference>
<feature type="region of interest" description="Disordered" evidence="1">
    <location>
        <begin position="45"/>
        <end position="67"/>
    </location>
</feature>
<dbReference type="AlphaFoldDB" id="A0AAW2G0T1"/>
<accession>A0AAW2G0T1</accession>
<feature type="compositionally biased region" description="Basic and acidic residues" evidence="1">
    <location>
        <begin position="45"/>
        <end position="64"/>
    </location>
</feature>
<reference evidence="2 3" key="1">
    <citation type="submission" date="2023-03" db="EMBL/GenBank/DDBJ databases">
        <title>High recombination rates correlate with genetic variation in Cardiocondyla obscurior ants.</title>
        <authorList>
            <person name="Errbii M."/>
        </authorList>
    </citation>
    <scope>NUCLEOTIDE SEQUENCE [LARGE SCALE GENOMIC DNA]</scope>
    <source>
        <strain evidence="2">Alpha-2009</strain>
        <tissue evidence="2">Whole body</tissue>
    </source>
</reference>
<gene>
    <name evidence="2" type="ORF">PUN28_008674</name>
</gene>
<comment type="caution">
    <text evidence="2">The sequence shown here is derived from an EMBL/GenBank/DDBJ whole genome shotgun (WGS) entry which is preliminary data.</text>
</comment>
<protein>
    <submittedName>
        <fullName evidence="2">Uncharacterized protein</fullName>
    </submittedName>
</protein>
<dbReference type="EMBL" id="JADYXP020000007">
    <property type="protein sequence ID" value="KAL0121160.1"/>
    <property type="molecule type" value="Genomic_DNA"/>
</dbReference>
<evidence type="ECO:0000256" key="1">
    <source>
        <dbReference type="SAM" id="MobiDB-lite"/>
    </source>
</evidence>
<feature type="region of interest" description="Disordered" evidence="1">
    <location>
        <begin position="79"/>
        <end position="105"/>
    </location>
</feature>
<proteinExistence type="predicted"/>